<proteinExistence type="predicted"/>
<evidence type="ECO:0000313" key="3">
    <source>
        <dbReference type="Proteomes" id="UP000681720"/>
    </source>
</evidence>
<dbReference type="AlphaFoldDB" id="A0A8S3C8S3"/>
<feature type="region of interest" description="Disordered" evidence="1">
    <location>
        <begin position="134"/>
        <end position="184"/>
    </location>
</feature>
<reference evidence="2" key="1">
    <citation type="submission" date="2021-02" db="EMBL/GenBank/DDBJ databases">
        <authorList>
            <person name="Nowell W R."/>
        </authorList>
    </citation>
    <scope>NUCLEOTIDE SEQUENCE</scope>
</reference>
<organism evidence="2 3">
    <name type="scientific">Rotaria magnacalcarata</name>
    <dbReference type="NCBI Taxonomy" id="392030"/>
    <lineage>
        <taxon>Eukaryota</taxon>
        <taxon>Metazoa</taxon>
        <taxon>Spiralia</taxon>
        <taxon>Gnathifera</taxon>
        <taxon>Rotifera</taxon>
        <taxon>Eurotatoria</taxon>
        <taxon>Bdelloidea</taxon>
        <taxon>Philodinida</taxon>
        <taxon>Philodinidae</taxon>
        <taxon>Rotaria</taxon>
    </lineage>
</organism>
<dbReference type="EMBL" id="CAJOBJ010173130">
    <property type="protein sequence ID" value="CAF4890536.1"/>
    <property type="molecule type" value="Genomic_DNA"/>
</dbReference>
<evidence type="ECO:0000313" key="2">
    <source>
        <dbReference type="EMBL" id="CAF4890536.1"/>
    </source>
</evidence>
<protein>
    <submittedName>
        <fullName evidence="2">Uncharacterized protein</fullName>
    </submittedName>
</protein>
<dbReference type="Proteomes" id="UP000681720">
    <property type="component" value="Unassembled WGS sequence"/>
</dbReference>
<name>A0A8S3C8S3_9BILA</name>
<accession>A0A8S3C8S3</accession>
<comment type="caution">
    <text evidence="2">The sequence shown here is derived from an EMBL/GenBank/DDBJ whole genome shotgun (WGS) entry which is preliminary data.</text>
</comment>
<gene>
    <name evidence="2" type="ORF">GIL414_LOCUS51318</name>
</gene>
<feature type="region of interest" description="Disordered" evidence="1">
    <location>
        <begin position="292"/>
        <end position="337"/>
    </location>
</feature>
<sequence length="337" mass="39487">MASPHGHQTQTQQSTNETDQIFLITLTNHPTLLQNTLYFQQAPDVQYIEQRNGGMFMSNRPVNIGMDHSEQHERFLYNELRFELEDSIRVYLQRTRRSFPISMLSLFTEHPMHVEDSDIEEVDVSDLPNIDRLETRNNVDHNNSNNHNNDADDDYEKNQQGQRQMHREHRDVVRSSRKPMTQQGEKEMDLNIYEKEILSDLLMAETNKDKQSTVNENINWNTVEDFDDIFDIVDDDNDTLEYEEDELNKYYLSGHLNSMAHEDEMIDDDSYDNDLNVIEEIQTEAILSQKFSQLSTKSEHEQKSGVTHKKRWSTAIASPDVSSKKAKMIVDNDDDHD</sequence>
<feature type="non-terminal residue" evidence="2">
    <location>
        <position position="1"/>
    </location>
</feature>
<evidence type="ECO:0000256" key="1">
    <source>
        <dbReference type="SAM" id="MobiDB-lite"/>
    </source>
</evidence>